<dbReference type="Gene3D" id="3.40.50.2300">
    <property type="match status" value="1"/>
</dbReference>
<evidence type="ECO:0000313" key="13">
    <source>
        <dbReference type="Proteomes" id="UP001446032"/>
    </source>
</evidence>
<evidence type="ECO:0000259" key="11">
    <source>
        <dbReference type="PROSITE" id="PS50110"/>
    </source>
</evidence>
<evidence type="ECO:0000259" key="10">
    <source>
        <dbReference type="PROSITE" id="PS50109"/>
    </source>
</evidence>
<evidence type="ECO:0000256" key="7">
    <source>
        <dbReference type="ARBA" id="ARBA00023012"/>
    </source>
</evidence>
<dbReference type="PROSITE" id="PS50110">
    <property type="entry name" value="RESPONSE_REGULATORY"/>
    <property type="match status" value="1"/>
</dbReference>
<evidence type="ECO:0000256" key="4">
    <source>
        <dbReference type="ARBA" id="ARBA00022553"/>
    </source>
</evidence>
<dbReference type="PANTHER" id="PTHR43047">
    <property type="entry name" value="TWO-COMPONENT HISTIDINE PROTEIN KINASE"/>
    <property type="match status" value="1"/>
</dbReference>
<dbReference type="InterPro" id="IPR011006">
    <property type="entry name" value="CheY-like_superfamily"/>
</dbReference>
<evidence type="ECO:0000256" key="8">
    <source>
        <dbReference type="ARBA" id="ARBA00024867"/>
    </source>
</evidence>
<dbReference type="SMART" id="SM00388">
    <property type="entry name" value="HisKA"/>
    <property type="match status" value="1"/>
</dbReference>
<dbReference type="Gene3D" id="1.10.287.130">
    <property type="match status" value="1"/>
</dbReference>
<sequence>MGAHSSGYYSIDGDYNIIGFNETAKEIYPSLQMGMKCYKALMGLDAPCPPCPVVNGICGPKTYLDPIRHIYETVDAVDTILPDGGRGHALVFSTVAEGERLSSAIPTGEKSLRLLGAVNRLASDYVAVYSVNRQQKTISVYRSEFTNDPDNSIVKDNADYDTVREYLTRYIHPDDRSYVLKKMELDYLEQKLANSSSFRVHFRSAGEETHYYYLLVTRNGETEDEQDFVIAAACEDNDVNARKIYENQLNSLIGSISHAAGYFHLDITDDKILKTGGTSAIVDTLESDCTIDAFVRDTAQYIPKEQDRQDFIDAFCRNSMLENYNAGQVEITRISKCYYDDNIARISKYVVRLLINPSNNHLEGLLYGVDITRSQEEYETQVSIVRTLSSNYRDVYLLNLREKTLSIIKEEEGNEDGLKKKEDGSYSYKKFLAKYIEERVHPDDRDMLHEVLRLRNVRKRIREKEEYKGNYRVKNGDEIHYYQFRVIRNEDSGIIVLGFLNVDDVVEAEIRQQKLLKEALDTAERASEAKTNFLRRMSHDIRTPINGICGMLEVADYYHNDINKLAECREKIRDASHLLLELINEVLDMGKLESGEIMLEEVPFNLHDIEQSVLKVIEKMAEERKIEITQDNIGVAHWNLIGSPVYVKRIMMNFISNAVKYNKEHGKIMLRCREISTEGDTAVFEFTCRDTGIGMSREFQEHLFEPFTQERVGGYSKYGSTGLGMSITMALVKRMGGDITFESEKDKGTTFVITIPFKIDTEKREAEQKAKKSVCSIAGMNILLVEDNELNMEIVEFITQNAGAVVTKAWNGREALEIFEKSAEGCFDAILMDVMMPEMDGYEATERIRRLNRKDARTIPIIAMTANAFTEDKIRSKEAGMNEHIAKPLNTELVLRAVAKLVQPQMVD</sequence>
<keyword evidence="4 9" id="KW-0597">Phosphoprotein</keyword>
<keyword evidence="5" id="KW-0808">Transferase</keyword>
<reference evidence="12 13" key="1">
    <citation type="submission" date="2024-03" db="EMBL/GenBank/DDBJ databases">
        <title>Human intestinal bacterial collection.</title>
        <authorList>
            <person name="Pauvert C."/>
            <person name="Hitch T.C.A."/>
            <person name="Clavel T."/>
        </authorList>
    </citation>
    <scope>NUCLEOTIDE SEQUENCE [LARGE SCALE GENOMIC DNA]</scope>
    <source>
        <strain evidence="12 13">CLA-AA-H95</strain>
    </source>
</reference>
<accession>A0ABV1AGR1</accession>
<dbReference type="CDD" id="cd00082">
    <property type="entry name" value="HisKA"/>
    <property type="match status" value="1"/>
</dbReference>
<keyword evidence="6" id="KW-0418">Kinase</keyword>
<organism evidence="12 13">
    <name type="scientific">Blautia intestinihominis</name>
    <dbReference type="NCBI Taxonomy" id="3133152"/>
    <lineage>
        <taxon>Bacteria</taxon>
        <taxon>Bacillati</taxon>
        <taxon>Bacillota</taxon>
        <taxon>Clostridia</taxon>
        <taxon>Lachnospirales</taxon>
        <taxon>Lachnospiraceae</taxon>
        <taxon>Blautia</taxon>
    </lineage>
</organism>
<evidence type="ECO:0000256" key="5">
    <source>
        <dbReference type="ARBA" id="ARBA00022679"/>
    </source>
</evidence>
<dbReference type="PANTHER" id="PTHR43047:SF72">
    <property type="entry name" value="OSMOSENSING HISTIDINE PROTEIN KINASE SLN1"/>
    <property type="match status" value="1"/>
</dbReference>
<dbReference type="InterPro" id="IPR003594">
    <property type="entry name" value="HATPase_dom"/>
</dbReference>
<dbReference type="SUPFAM" id="SSF55874">
    <property type="entry name" value="ATPase domain of HSP90 chaperone/DNA topoisomerase II/histidine kinase"/>
    <property type="match status" value="1"/>
</dbReference>
<keyword evidence="12" id="KW-0067">ATP-binding</keyword>
<dbReference type="Pfam" id="PF00512">
    <property type="entry name" value="HisKA"/>
    <property type="match status" value="1"/>
</dbReference>
<evidence type="ECO:0000256" key="1">
    <source>
        <dbReference type="ARBA" id="ARBA00000085"/>
    </source>
</evidence>
<dbReference type="InterPro" id="IPR005467">
    <property type="entry name" value="His_kinase_dom"/>
</dbReference>
<name>A0ABV1AGR1_9FIRM</name>
<feature type="modified residue" description="4-aspartylphosphate" evidence="9">
    <location>
        <position position="833"/>
    </location>
</feature>
<dbReference type="Pfam" id="PF00072">
    <property type="entry name" value="Response_reg"/>
    <property type="match status" value="1"/>
</dbReference>
<dbReference type="PRINTS" id="PR00344">
    <property type="entry name" value="BCTRLSENSOR"/>
</dbReference>
<feature type="domain" description="Histidine kinase" evidence="10">
    <location>
        <begin position="536"/>
        <end position="759"/>
    </location>
</feature>
<dbReference type="SMART" id="SM00448">
    <property type="entry name" value="REC"/>
    <property type="match status" value="1"/>
</dbReference>
<dbReference type="InterPro" id="IPR001789">
    <property type="entry name" value="Sig_transdc_resp-reg_receiver"/>
</dbReference>
<evidence type="ECO:0000256" key="6">
    <source>
        <dbReference type="ARBA" id="ARBA00022777"/>
    </source>
</evidence>
<comment type="catalytic activity">
    <reaction evidence="1">
        <text>ATP + protein L-histidine = ADP + protein N-phospho-L-histidine.</text>
        <dbReference type="EC" id="2.7.13.3"/>
    </reaction>
</comment>
<dbReference type="InterPro" id="IPR036890">
    <property type="entry name" value="HATPase_C_sf"/>
</dbReference>
<dbReference type="InterPro" id="IPR004358">
    <property type="entry name" value="Sig_transdc_His_kin-like_C"/>
</dbReference>
<gene>
    <name evidence="12" type="ORF">WMO75_03090</name>
</gene>
<dbReference type="Gene3D" id="3.30.565.10">
    <property type="entry name" value="Histidine kinase-like ATPase, C-terminal domain"/>
    <property type="match status" value="1"/>
</dbReference>
<dbReference type="Proteomes" id="UP001446032">
    <property type="component" value="Unassembled WGS sequence"/>
</dbReference>
<dbReference type="PROSITE" id="PS50109">
    <property type="entry name" value="HIS_KIN"/>
    <property type="match status" value="1"/>
</dbReference>
<dbReference type="SUPFAM" id="SSF47384">
    <property type="entry name" value="Homodimeric domain of signal transducing histidine kinase"/>
    <property type="match status" value="1"/>
</dbReference>
<comment type="caution">
    <text evidence="12">The sequence shown here is derived from an EMBL/GenBank/DDBJ whole genome shotgun (WGS) entry which is preliminary data.</text>
</comment>
<keyword evidence="12" id="KW-0547">Nucleotide-binding</keyword>
<dbReference type="SUPFAM" id="SSF52172">
    <property type="entry name" value="CheY-like"/>
    <property type="match status" value="1"/>
</dbReference>
<dbReference type="SMART" id="SM00387">
    <property type="entry name" value="HATPase_c"/>
    <property type="match status" value="1"/>
</dbReference>
<keyword evidence="13" id="KW-1185">Reference proteome</keyword>
<dbReference type="InterPro" id="IPR036097">
    <property type="entry name" value="HisK_dim/P_sf"/>
</dbReference>
<dbReference type="EMBL" id="JBBMEI010000005">
    <property type="protein sequence ID" value="MEQ2357338.1"/>
    <property type="molecule type" value="Genomic_DNA"/>
</dbReference>
<protein>
    <recommendedName>
        <fullName evidence="3">Stage 0 sporulation protein A homolog</fullName>
        <ecNumber evidence="2">2.7.13.3</ecNumber>
    </recommendedName>
</protein>
<proteinExistence type="predicted"/>
<evidence type="ECO:0000256" key="9">
    <source>
        <dbReference type="PROSITE-ProRule" id="PRU00169"/>
    </source>
</evidence>
<dbReference type="GO" id="GO:0005524">
    <property type="term" value="F:ATP binding"/>
    <property type="evidence" value="ECO:0007669"/>
    <property type="project" value="UniProtKB-KW"/>
</dbReference>
<evidence type="ECO:0000256" key="3">
    <source>
        <dbReference type="ARBA" id="ARBA00018672"/>
    </source>
</evidence>
<dbReference type="InterPro" id="IPR003661">
    <property type="entry name" value="HisK_dim/P_dom"/>
</dbReference>
<keyword evidence="7" id="KW-0902">Two-component regulatory system</keyword>
<evidence type="ECO:0000256" key="2">
    <source>
        <dbReference type="ARBA" id="ARBA00012438"/>
    </source>
</evidence>
<dbReference type="RefSeq" id="WP_349077600.1">
    <property type="nucleotide sequence ID" value="NZ_JBBMEI010000005.1"/>
</dbReference>
<dbReference type="CDD" id="cd17546">
    <property type="entry name" value="REC_hyHK_CKI1_RcsC-like"/>
    <property type="match status" value="1"/>
</dbReference>
<evidence type="ECO:0000313" key="12">
    <source>
        <dbReference type="EMBL" id="MEQ2357338.1"/>
    </source>
</evidence>
<dbReference type="CDD" id="cd16922">
    <property type="entry name" value="HATPase_EvgS-ArcB-TorS-like"/>
    <property type="match status" value="1"/>
</dbReference>
<feature type="domain" description="Response regulatory" evidence="11">
    <location>
        <begin position="781"/>
        <end position="902"/>
    </location>
</feature>
<dbReference type="Pfam" id="PF02518">
    <property type="entry name" value="HATPase_c"/>
    <property type="match status" value="1"/>
</dbReference>
<comment type="function">
    <text evidence="8">May play the central regulatory role in sporulation. It may be an element of the effector pathway responsible for the activation of sporulation genes in response to nutritional stress. Spo0A may act in concert with spo0H (a sigma factor) to control the expression of some genes that are critical to the sporulation process.</text>
</comment>
<dbReference type="EC" id="2.7.13.3" evidence="2"/>